<evidence type="ECO:0000256" key="1">
    <source>
        <dbReference type="ARBA" id="ARBA00023002"/>
    </source>
</evidence>
<evidence type="ECO:0000313" key="3">
    <source>
        <dbReference type="EMBL" id="MBB2893452.1"/>
    </source>
</evidence>
<gene>
    <name evidence="3" type="ORF">FHU39_003483</name>
</gene>
<dbReference type="InterPro" id="IPR002563">
    <property type="entry name" value="Flavin_Rdtase-like_dom"/>
</dbReference>
<proteinExistence type="predicted"/>
<dbReference type="EMBL" id="JACHVQ010000003">
    <property type="protein sequence ID" value="MBB2893452.1"/>
    <property type="molecule type" value="Genomic_DNA"/>
</dbReference>
<dbReference type="Gene3D" id="2.30.110.10">
    <property type="entry name" value="Electron Transport, Fmn-binding Protein, Chain A"/>
    <property type="match status" value="1"/>
</dbReference>
<dbReference type="InterPro" id="IPR012349">
    <property type="entry name" value="Split_barrel_FMN-bd"/>
</dbReference>
<feature type="domain" description="Flavin reductase like" evidence="2">
    <location>
        <begin position="15"/>
        <end position="156"/>
    </location>
</feature>
<dbReference type="AlphaFoldDB" id="A0A839NG56"/>
<sequence>MTRPGVQADRFRDLMAAVCAPVTVVTTTTPEGPHGATVSSFASLSLDPPLVSVAFDNNSSMLARILSSNRFGVNLLSNGQQDIATTFASRSEDRFAGVRWHFEHGLPRLDGAAGWVECDLDRAVEAGDHTLLFGLVVATSRIETAPLIYVHRTFGTHSRFNERPRALIVDQIAACAS</sequence>
<name>A0A839NG56_9MICO</name>
<dbReference type="SUPFAM" id="SSF50475">
    <property type="entry name" value="FMN-binding split barrel"/>
    <property type="match status" value="1"/>
</dbReference>
<dbReference type="PANTHER" id="PTHR30466">
    <property type="entry name" value="FLAVIN REDUCTASE"/>
    <property type="match status" value="1"/>
</dbReference>
<evidence type="ECO:0000259" key="2">
    <source>
        <dbReference type="SMART" id="SM00903"/>
    </source>
</evidence>
<evidence type="ECO:0000313" key="4">
    <source>
        <dbReference type="Proteomes" id="UP000559182"/>
    </source>
</evidence>
<dbReference type="GO" id="GO:0010181">
    <property type="term" value="F:FMN binding"/>
    <property type="evidence" value="ECO:0007669"/>
    <property type="project" value="InterPro"/>
</dbReference>
<comment type="caution">
    <text evidence="3">The sequence shown here is derived from an EMBL/GenBank/DDBJ whole genome shotgun (WGS) entry which is preliminary data.</text>
</comment>
<keyword evidence="1" id="KW-0560">Oxidoreductase</keyword>
<accession>A0A839NG56</accession>
<dbReference type="PANTHER" id="PTHR30466:SF1">
    <property type="entry name" value="FMN REDUCTASE (NADH) RUTF"/>
    <property type="match status" value="1"/>
</dbReference>
<keyword evidence="4" id="KW-1185">Reference proteome</keyword>
<dbReference type="Proteomes" id="UP000559182">
    <property type="component" value="Unassembled WGS sequence"/>
</dbReference>
<organism evidence="3 4">
    <name type="scientific">Flexivirga oryzae</name>
    <dbReference type="NCBI Taxonomy" id="1794944"/>
    <lineage>
        <taxon>Bacteria</taxon>
        <taxon>Bacillati</taxon>
        <taxon>Actinomycetota</taxon>
        <taxon>Actinomycetes</taxon>
        <taxon>Micrococcales</taxon>
        <taxon>Dermacoccaceae</taxon>
        <taxon>Flexivirga</taxon>
    </lineage>
</organism>
<dbReference type="GO" id="GO:0042602">
    <property type="term" value="F:riboflavin reductase (NADPH) activity"/>
    <property type="evidence" value="ECO:0007669"/>
    <property type="project" value="TreeGrafter"/>
</dbReference>
<dbReference type="SMART" id="SM00903">
    <property type="entry name" value="Flavin_Reduct"/>
    <property type="match status" value="1"/>
</dbReference>
<protein>
    <submittedName>
        <fullName evidence="3">Flavin reductase (DIM6/NTAB) family NADH-FMN oxidoreductase RutF</fullName>
    </submittedName>
</protein>
<reference evidence="3 4" key="1">
    <citation type="submission" date="2020-08" db="EMBL/GenBank/DDBJ databases">
        <title>Sequencing the genomes of 1000 actinobacteria strains.</title>
        <authorList>
            <person name="Klenk H.-P."/>
        </authorList>
    </citation>
    <scope>NUCLEOTIDE SEQUENCE [LARGE SCALE GENOMIC DNA]</scope>
    <source>
        <strain evidence="3 4">DSM 105369</strain>
    </source>
</reference>
<dbReference type="InterPro" id="IPR050268">
    <property type="entry name" value="NADH-dep_flavin_reductase"/>
</dbReference>
<dbReference type="RefSeq" id="WP_343065958.1">
    <property type="nucleotide sequence ID" value="NZ_JACHVQ010000003.1"/>
</dbReference>
<dbReference type="Pfam" id="PF01613">
    <property type="entry name" value="Flavin_Reduct"/>
    <property type="match status" value="1"/>
</dbReference>